<organism evidence="3 4">
    <name type="scientific">Brassica carinata</name>
    <name type="common">Ethiopian mustard</name>
    <name type="synonym">Abyssinian cabbage</name>
    <dbReference type="NCBI Taxonomy" id="52824"/>
    <lineage>
        <taxon>Eukaryota</taxon>
        <taxon>Viridiplantae</taxon>
        <taxon>Streptophyta</taxon>
        <taxon>Embryophyta</taxon>
        <taxon>Tracheophyta</taxon>
        <taxon>Spermatophyta</taxon>
        <taxon>Magnoliopsida</taxon>
        <taxon>eudicotyledons</taxon>
        <taxon>Gunneridae</taxon>
        <taxon>Pentapetalae</taxon>
        <taxon>rosids</taxon>
        <taxon>malvids</taxon>
        <taxon>Brassicales</taxon>
        <taxon>Brassicaceae</taxon>
        <taxon>Brassiceae</taxon>
        <taxon>Brassica</taxon>
    </lineage>
</organism>
<sequence>MISRRWDHGNGGGERVDLQEQQGTEGFDLDIRNGYFGKLRRTRNGGSTKAIWRVVISSVYDNKIPCRRLGTRFHKEYQLEIYGIKGDQPWLGTKQGLSLILFIMTQEQLVGNGGDMKEGESAWKRLKITVPHFDNSALIKTYSKTLIGRYLGFGKFQFDFETENDIDAVMKLQPYHFDYWMLALARWQPKKNQLFPSEITFWVRVIGVPMEFRTAPTFESLGEALGRLVAVDVEHCRVQVVVDAFQELCFETTLDFKGGEFYDGEEVKISLGYEKLFGYCDVCSSLCHKEELCPLSKKTVAKASPEKGTGVGMMGESMTIEHGAIRGQLIEETRDPLMATKVTAEMARARDTEVHGEMRHTGAQQVHGTVRSEAKEDGEIRDPVVIDKILPSQEFHERLVKTQTLGTEAISDPMEVEKGLQMIQGLVEKQPVLEDDKVMNMDEFRAVFLEHGIDLDAADSLPDVSDSELEEMMKEQEEGDNTQRELDIGTNAEEKEQVDEVTGKKHASRKRLLKASLGTAVSTKMRIASALASPRKRAPTKTGTRHGDNVKQQESKGPSIPKSGMPKP</sequence>
<evidence type="ECO:0000259" key="2">
    <source>
        <dbReference type="Pfam" id="PF14111"/>
    </source>
</evidence>
<dbReference type="PANTHER" id="PTHR31286:SF113">
    <property type="entry name" value="DUF4283 DOMAIN-CONTAINING PROTEIN"/>
    <property type="match status" value="1"/>
</dbReference>
<feature type="region of interest" description="Disordered" evidence="1">
    <location>
        <begin position="355"/>
        <end position="377"/>
    </location>
</feature>
<dbReference type="InterPro" id="IPR025558">
    <property type="entry name" value="DUF4283"/>
</dbReference>
<feature type="compositionally biased region" description="Basic residues" evidence="1">
    <location>
        <begin position="504"/>
        <end position="513"/>
    </location>
</feature>
<proteinExistence type="predicted"/>
<dbReference type="PANTHER" id="PTHR31286">
    <property type="entry name" value="GLYCINE-RICH CELL WALL STRUCTURAL PROTEIN 1.8-LIKE"/>
    <property type="match status" value="1"/>
</dbReference>
<gene>
    <name evidence="3" type="ORF">Bca52824_076251</name>
</gene>
<dbReference type="OrthoDB" id="1737333at2759"/>
<evidence type="ECO:0000313" key="4">
    <source>
        <dbReference type="Proteomes" id="UP000886595"/>
    </source>
</evidence>
<dbReference type="AlphaFoldDB" id="A0A8X7PTN8"/>
<reference evidence="3 4" key="1">
    <citation type="submission" date="2020-02" db="EMBL/GenBank/DDBJ databases">
        <authorList>
            <person name="Ma Q."/>
            <person name="Huang Y."/>
            <person name="Song X."/>
            <person name="Pei D."/>
        </authorList>
    </citation>
    <scope>NUCLEOTIDE SEQUENCE [LARGE SCALE GENOMIC DNA]</scope>
    <source>
        <strain evidence="3">Sxm20200214</strain>
        <tissue evidence="3">Leaf</tissue>
    </source>
</reference>
<comment type="caution">
    <text evidence="3">The sequence shown here is derived from an EMBL/GenBank/DDBJ whole genome shotgun (WGS) entry which is preliminary data.</text>
</comment>
<dbReference type="Proteomes" id="UP000886595">
    <property type="component" value="Unassembled WGS sequence"/>
</dbReference>
<accession>A0A8X7PTN8</accession>
<keyword evidence="4" id="KW-1185">Reference proteome</keyword>
<evidence type="ECO:0000256" key="1">
    <source>
        <dbReference type="SAM" id="MobiDB-lite"/>
    </source>
</evidence>
<feature type="compositionally biased region" description="Basic and acidic residues" evidence="1">
    <location>
        <begin position="545"/>
        <end position="554"/>
    </location>
</feature>
<feature type="region of interest" description="Disordered" evidence="1">
    <location>
        <begin position="467"/>
        <end position="568"/>
    </location>
</feature>
<dbReference type="EMBL" id="JAAMPC010000015">
    <property type="protein sequence ID" value="KAG2256957.1"/>
    <property type="molecule type" value="Genomic_DNA"/>
</dbReference>
<dbReference type="InterPro" id="IPR040256">
    <property type="entry name" value="At4g02000-like"/>
</dbReference>
<feature type="compositionally biased region" description="Basic and acidic residues" evidence="1">
    <location>
        <begin position="471"/>
        <end position="495"/>
    </location>
</feature>
<protein>
    <recommendedName>
        <fullName evidence="2">DUF4283 domain-containing protein</fullName>
    </recommendedName>
</protein>
<dbReference type="Pfam" id="PF14111">
    <property type="entry name" value="DUF4283"/>
    <property type="match status" value="1"/>
</dbReference>
<feature type="domain" description="DUF4283" evidence="2">
    <location>
        <begin position="146"/>
        <end position="190"/>
    </location>
</feature>
<evidence type="ECO:0000313" key="3">
    <source>
        <dbReference type="EMBL" id="KAG2256957.1"/>
    </source>
</evidence>
<name>A0A8X7PTN8_BRACI</name>